<dbReference type="Pfam" id="PF00482">
    <property type="entry name" value="T2SSF"/>
    <property type="match status" value="2"/>
</dbReference>
<gene>
    <name evidence="12" type="ORF">H9872_03895</name>
</gene>
<accession>A0A9E2NKN4</accession>
<evidence type="ECO:0000256" key="4">
    <source>
        <dbReference type="ARBA" id="ARBA00022475"/>
    </source>
</evidence>
<feature type="transmembrane region" description="Helical" evidence="10">
    <location>
        <begin position="216"/>
        <end position="238"/>
    </location>
</feature>
<comment type="caution">
    <text evidence="12">The sequence shown here is derived from an EMBL/GenBank/DDBJ whole genome shotgun (WGS) entry which is preliminary data.</text>
</comment>
<keyword evidence="5" id="KW-0997">Cell inner membrane</keyword>
<evidence type="ECO:0000256" key="1">
    <source>
        <dbReference type="ARBA" id="ARBA00004429"/>
    </source>
</evidence>
<evidence type="ECO:0000256" key="8">
    <source>
        <dbReference type="ARBA" id="ARBA00023136"/>
    </source>
</evidence>
<evidence type="ECO:0000256" key="6">
    <source>
        <dbReference type="ARBA" id="ARBA00022692"/>
    </source>
</evidence>
<reference evidence="12" key="1">
    <citation type="journal article" date="2021" name="PeerJ">
        <title>Extensive microbial diversity within the chicken gut microbiome revealed by metagenomics and culture.</title>
        <authorList>
            <person name="Gilroy R."/>
            <person name="Ravi A."/>
            <person name="Getino M."/>
            <person name="Pursley I."/>
            <person name="Horton D.L."/>
            <person name="Alikhan N.F."/>
            <person name="Baker D."/>
            <person name="Gharbi K."/>
            <person name="Hall N."/>
            <person name="Watson M."/>
            <person name="Adriaenssens E.M."/>
            <person name="Foster-Nyarko E."/>
            <person name="Jarju S."/>
            <person name="Secka A."/>
            <person name="Antonio M."/>
            <person name="Oren A."/>
            <person name="Chaudhuri R.R."/>
            <person name="La Ragione R."/>
            <person name="Hildebrand F."/>
            <person name="Pallen M.J."/>
        </authorList>
    </citation>
    <scope>NUCLEOTIDE SEQUENCE</scope>
    <source>
        <strain evidence="12">B5-657</strain>
    </source>
</reference>
<feature type="domain" description="Type II secretion system protein GspF" evidence="11">
    <location>
        <begin position="270"/>
        <end position="392"/>
    </location>
</feature>
<feature type="domain" description="Type II secretion system protein GspF" evidence="11">
    <location>
        <begin position="68"/>
        <end position="190"/>
    </location>
</feature>
<sequence length="401" mass="44317">MESYLYTARDLLTQKKVKGELQGESEESVRKILIGKNLYPESIKHKNMLNRDMTLFKPRIKLSDMSFFFKQFAAMLQAGISITKALEICGKQTPNKTLSKHIEHIHIAINEGKTFSQAAEEEKIFSDMIVNLIASGEASGNLDEVMRRAVEYLDDQLTLRKKVKKALAYPTLVLVIVVIVVVILMIKVVPAYIGLLNVTGTEIPLPTQIVIAVSDFFVYQWGILLSFIVGGAVVVLNMRKIPIIKRKLDYLSLKIPIFGNISKKSLTANFSSTMSMLVKSGISMLHSMEITKKVLGNAIAEEEINQSIEALRQGNSLLEAMSNSTIFPPLLLSMVSIGEESGTLDEMLVKMGAFFKEEVEVTVDHLTMLIEPILLMIIAGIIGGIMAAIMLPTLSAAIAII</sequence>
<evidence type="ECO:0000256" key="3">
    <source>
        <dbReference type="ARBA" id="ARBA00022448"/>
    </source>
</evidence>
<keyword evidence="4" id="KW-1003">Cell membrane</keyword>
<proteinExistence type="inferred from homology"/>
<evidence type="ECO:0000259" key="11">
    <source>
        <dbReference type="Pfam" id="PF00482"/>
    </source>
</evidence>
<comment type="similarity">
    <text evidence="2 9">Belongs to the GSP F family.</text>
</comment>
<dbReference type="FunFam" id="1.20.81.30:FF:000001">
    <property type="entry name" value="Type II secretion system protein F"/>
    <property type="match status" value="2"/>
</dbReference>
<evidence type="ECO:0000256" key="7">
    <source>
        <dbReference type="ARBA" id="ARBA00022989"/>
    </source>
</evidence>
<protein>
    <submittedName>
        <fullName evidence="12">Type II secretion system F family protein</fullName>
    </submittedName>
</protein>
<evidence type="ECO:0000313" key="13">
    <source>
        <dbReference type="Proteomes" id="UP000824229"/>
    </source>
</evidence>
<dbReference type="AlphaFoldDB" id="A0A9E2NKN4"/>
<dbReference type="InterPro" id="IPR042094">
    <property type="entry name" value="T2SS_GspF_sf"/>
</dbReference>
<feature type="transmembrane region" description="Helical" evidence="10">
    <location>
        <begin position="167"/>
        <end position="196"/>
    </location>
</feature>
<keyword evidence="7 10" id="KW-1133">Transmembrane helix</keyword>
<dbReference type="GO" id="GO:0009306">
    <property type="term" value="P:protein secretion"/>
    <property type="evidence" value="ECO:0007669"/>
    <property type="project" value="InterPro"/>
</dbReference>
<dbReference type="GO" id="GO:0005886">
    <property type="term" value="C:plasma membrane"/>
    <property type="evidence" value="ECO:0007669"/>
    <property type="project" value="UniProtKB-SubCell"/>
</dbReference>
<reference evidence="12" key="2">
    <citation type="submission" date="2021-04" db="EMBL/GenBank/DDBJ databases">
        <authorList>
            <person name="Gilroy R."/>
        </authorList>
    </citation>
    <scope>NUCLEOTIDE SEQUENCE</scope>
    <source>
        <strain evidence="12">B5-657</strain>
    </source>
</reference>
<dbReference type="InterPro" id="IPR001992">
    <property type="entry name" value="T2SS_GspF/T4SS_PilC_CS"/>
</dbReference>
<keyword evidence="3 9" id="KW-0813">Transport</keyword>
<dbReference type="Gene3D" id="1.20.81.30">
    <property type="entry name" value="Type II secretion system (T2SS), domain F"/>
    <property type="match status" value="2"/>
</dbReference>
<feature type="transmembrane region" description="Helical" evidence="10">
    <location>
        <begin position="373"/>
        <end position="400"/>
    </location>
</feature>
<dbReference type="PRINTS" id="PR00812">
    <property type="entry name" value="BCTERIALGSPF"/>
</dbReference>
<dbReference type="InterPro" id="IPR018076">
    <property type="entry name" value="T2SS_GspF_dom"/>
</dbReference>
<keyword evidence="8 10" id="KW-0472">Membrane</keyword>
<evidence type="ECO:0000256" key="2">
    <source>
        <dbReference type="ARBA" id="ARBA00005745"/>
    </source>
</evidence>
<evidence type="ECO:0000313" key="12">
    <source>
        <dbReference type="EMBL" id="MBU3803881.1"/>
    </source>
</evidence>
<dbReference type="InterPro" id="IPR003004">
    <property type="entry name" value="GspF/PilC"/>
</dbReference>
<evidence type="ECO:0000256" key="5">
    <source>
        <dbReference type="ARBA" id="ARBA00022519"/>
    </source>
</evidence>
<dbReference type="PANTHER" id="PTHR30012:SF0">
    <property type="entry name" value="TYPE II SECRETION SYSTEM PROTEIN F-RELATED"/>
    <property type="match status" value="1"/>
</dbReference>
<dbReference type="PROSITE" id="PS00874">
    <property type="entry name" value="T2SP_F"/>
    <property type="match status" value="1"/>
</dbReference>
<evidence type="ECO:0000256" key="10">
    <source>
        <dbReference type="SAM" id="Phobius"/>
    </source>
</evidence>
<name>A0A9E2NKN4_9FIRM</name>
<comment type="subcellular location">
    <subcellularLocation>
        <location evidence="1">Cell inner membrane</location>
        <topology evidence="1">Multi-pass membrane protein</topology>
    </subcellularLocation>
    <subcellularLocation>
        <location evidence="9">Cell membrane</location>
        <topology evidence="9">Multi-pass membrane protein</topology>
    </subcellularLocation>
</comment>
<keyword evidence="6 9" id="KW-0812">Transmembrane</keyword>
<dbReference type="EMBL" id="JAHLFQ010000078">
    <property type="protein sequence ID" value="MBU3803881.1"/>
    <property type="molecule type" value="Genomic_DNA"/>
</dbReference>
<evidence type="ECO:0000256" key="9">
    <source>
        <dbReference type="RuleBase" id="RU003923"/>
    </source>
</evidence>
<organism evidence="12 13">
    <name type="scientific">Candidatus Cellulosilyticum pullistercoris</name>
    <dbReference type="NCBI Taxonomy" id="2838521"/>
    <lineage>
        <taxon>Bacteria</taxon>
        <taxon>Bacillati</taxon>
        <taxon>Bacillota</taxon>
        <taxon>Clostridia</taxon>
        <taxon>Lachnospirales</taxon>
        <taxon>Cellulosilyticaceae</taxon>
        <taxon>Cellulosilyticum</taxon>
    </lineage>
</organism>
<dbReference type="PANTHER" id="PTHR30012">
    <property type="entry name" value="GENERAL SECRETION PATHWAY PROTEIN"/>
    <property type="match status" value="1"/>
</dbReference>
<dbReference type="Proteomes" id="UP000824229">
    <property type="component" value="Unassembled WGS sequence"/>
</dbReference>